<dbReference type="InterPro" id="IPR046461">
    <property type="entry name" value="TerL_ATPase"/>
</dbReference>
<dbReference type="PANTHER" id="PTHR41287:SF1">
    <property type="entry name" value="PROTEIN YMFN"/>
    <property type="match status" value="1"/>
</dbReference>
<comment type="caution">
    <text evidence="3">The sequence shown here is derived from an EMBL/GenBank/DDBJ whole genome shotgun (WGS) entry which is preliminary data.</text>
</comment>
<dbReference type="RefSeq" id="WP_158363723.1">
    <property type="nucleotide sequence ID" value="NZ_JAOQKC010000012.1"/>
</dbReference>
<dbReference type="Pfam" id="PF20441">
    <property type="entry name" value="TerL_nuclease"/>
    <property type="match status" value="1"/>
</dbReference>
<gene>
    <name evidence="3" type="ORF">OCV63_10210</name>
</gene>
<dbReference type="Proteomes" id="UP001652461">
    <property type="component" value="Unassembled WGS sequence"/>
</dbReference>
<dbReference type="InterPro" id="IPR046462">
    <property type="entry name" value="TerL_nuclease"/>
</dbReference>
<organism evidence="3 4">
    <name type="scientific">Laedolimicola ammoniilytica</name>
    <dbReference type="NCBI Taxonomy" id="2981771"/>
    <lineage>
        <taxon>Bacteria</taxon>
        <taxon>Bacillati</taxon>
        <taxon>Bacillota</taxon>
        <taxon>Clostridia</taxon>
        <taxon>Lachnospirales</taxon>
        <taxon>Lachnospiraceae</taxon>
        <taxon>Laedolimicola</taxon>
    </lineage>
</organism>
<feature type="domain" description="Terminase large subunit-like endonuclease" evidence="2">
    <location>
        <begin position="261"/>
        <end position="532"/>
    </location>
</feature>
<dbReference type="PANTHER" id="PTHR41287">
    <property type="match status" value="1"/>
</dbReference>
<dbReference type="InterPro" id="IPR005021">
    <property type="entry name" value="Terminase_largesu-like"/>
</dbReference>
<keyword evidence="4" id="KW-1185">Reference proteome</keyword>
<protein>
    <submittedName>
        <fullName evidence="3">Terminase large subunit</fullName>
    </submittedName>
</protein>
<sequence>MNNFILEYYQGIQDGSIVVGKWIKLFYEYIIKGLENQSFYFNQKRANKAIRFIENFCHHSEGRNDLLKLELWQKATISVIFGIVDEKEIRVFREVLIVEGRKNGKTLLASGIMECCVYTDGEYGAKVFCVAPKLDQADLVYSAFWQTIEAEPELMAITKKRKSDYYIESTNSSVKKIAFNAKKSDGFNPHLTICDEIASWPGVQGLKQYEVMKSALGARKQPLIVSISTSGYENEGIYDELIKRSTRFLLGDSREKRLAPFLYMIDDIQKWNDINELRKSNPNLGVSVSVDYLLEEIAIAEGSLSKKAEFLTKYCNIKQNSSQAWLATQDIEKISGEHLDLEDFRNSYCVGGIDLSRTTDLTACLVVIEKERLLYVFAKFFMPAEKIEEATARDGLPYSAYVQRGLLQLSGDNFIDYRDCYTWFCHLVEDYQIYPLQVGYDRYTAQYLVQDMKQYGFHMDDVFQGYNLTPVIRETEGTVKDGVFRIGDNDLLKIHLLNAALKTEAESGRSKLVKLGQYEHVDGTAALLDAMTVRQKWYADIGEQLRNEE</sequence>
<proteinExistence type="predicted"/>
<reference evidence="3 4" key="1">
    <citation type="journal article" date="2021" name="ISME Commun">
        <title>Automated analysis of genomic sequences facilitates high-throughput and comprehensive description of bacteria.</title>
        <authorList>
            <person name="Hitch T.C.A."/>
        </authorList>
    </citation>
    <scope>NUCLEOTIDE SEQUENCE [LARGE SCALE GENOMIC DNA]</scope>
    <source>
        <strain evidence="3 4">Sanger_04</strain>
    </source>
</reference>
<dbReference type="Pfam" id="PF03354">
    <property type="entry name" value="TerL_ATPase"/>
    <property type="match status" value="1"/>
</dbReference>
<evidence type="ECO:0000313" key="4">
    <source>
        <dbReference type="Proteomes" id="UP001652461"/>
    </source>
</evidence>
<name>A0ABT2RY67_9FIRM</name>
<dbReference type="Gene3D" id="3.40.50.300">
    <property type="entry name" value="P-loop containing nucleotide triphosphate hydrolases"/>
    <property type="match status" value="1"/>
</dbReference>
<dbReference type="EMBL" id="JAOQKC010000012">
    <property type="protein sequence ID" value="MCU6697269.1"/>
    <property type="molecule type" value="Genomic_DNA"/>
</dbReference>
<evidence type="ECO:0000259" key="1">
    <source>
        <dbReference type="Pfam" id="PF03354"/>
    </source>
</evidence>
<dbReference type="InterPro" id="IPR027417">
    <property type="entry name" value="P-loop_NTPase"/>
</dbReference>
<evidence type="ECO:0000259" key="2">
    <source>
        <dbReference type="Pfam" id="PF20441"/>
    </source>
</evidence>
<evidence type="ECO:0000313" key="3">
    <source>
        <dbReference type="EMBL" id="MCU6697269.1"/>
    </source>
</evidence>
<accession>A0ABT2RY67</accession>
<feature type="domain" description="Terminase large subunit-like ATPase" evidence="1">
    <location>
        <begin position="72"/>
        <end position="243"/>
    </location>
</feature>